<proteinExistence type="predicted"/>
<comment type="caution">
    <text evidence="5">The sequence shown here is derived from an EMBL/GenBank/DDBJ whole genome shotgun (WGS) entry which is preliminary data.</text>
</comment>
<dbReference type="PROSITE" id="PS50011">
    <property type="entry name" value="PROTEIN_KINASE_DOM"/>
    <property type="match status" value="1"/>
</dbReference>
<feature type="region of interest" description="Disordered" evidence="3">
    <location>
        <begin position="199"/>
        <end position="225"/>
    </location>
</feature>
<dbReference type="Proteomes" id="UP000789595">
    <property type="component" value="Unassembled WGS sequence"/>
</dbReference>
<dbReference type="SMART" id="SM00220">
    <property type="entry name" value="S_TKc"/>
    <property type="match status" value="1"/>
</dbReference>
<feature type="domain" description="Protein kinase" evidence="4">
    <location>
        <begin position="14"/>
        <end position="316"/>
    </location>
</feature>
<evidence type="ECO:0000259" key="4">
    <source>
        <dbReference type="PROSITE" id="PS50011"/>
    </source>
</evidence>
<dbReference type="EMBL" id="CAKKNE010000003">
    <property type="protein sequence ID" value="CAH0371760.1"/>
    <property type="molecule type" value="Genomic_DNA"/>
</dbReference>
<dbReference type="GO" id="GO:0005524">
    <property type="term" value="F:ATP binding"/>
    <property type="evidence" value="ECO:0007669"/>
    <property type="project" value="InterPro"/>
</dbReference>
<protein>
    <recommendedName>
        <fullName evidence="2">Casein kinase I</fullName>
        <ecNumber evidence="1">2.7.11.1</ecNumber>
    </recommendedName>
</protein>
<dbReference type="Pfam" id="PF00069">
    <property type="entry name" value="Pkinase"/>
    <property type="match status" value="1"/>
</dbReference>
<dbReference type="InterPro" id="IPR008271">
    <property type="entry name" value="Ser/Thr_kinase_AS"/>
</dbReference>
<feature type="compositionally biased region" description="Low complexity" evidence="3">
    <location>
        <begin position="213"/>
        <end position="225"/>
    </location>
</feature>
<dbReference type="GO" id="GO:0004674">
    <property type="term" value="F:protein serine/threonine kinase activity"/>
    <property type="evidence" value="ECO:0007669"/>
    <property type="project" value="UniProtKB-EC"/>
</dbReference>
<name>A0A8J2WKE6_9STRA</name>
<sequence>MPVLSRNQVLKGEFRVGARLGEGACAEVYCCERVQGAKLSRAQKLQQSDADLVVKAAPIPPQSKKKAKDYMDKKRAADTLFAEHLLYANVLNRHPRRFGTKVGYGEDQNCRYLVLERLGPSLGDEMAETRLTPQQLASIGADCLASLEVLHAQKYVYCDMKPENIMLGTCSSGRIRDKDQARLVDFGVATRYVSAVSGKHKAEDEGGGQAGTPRFASLASSSSPPARRDDVEALAYVLLCAAADDRLPWDSAQSDEAVLAAKKKCGDAYGVLAALEDDLVGFAGDARPLGDFLADARALAHNAAPDYERLRGHLRTLAASSSKRRRSGAPASSKRRKAPAPMDESSSEEEDEAPRRPPPRRRAVPMDCDAPPPPPRRAARKAPAARKPAAPRKAPARKSPKRAPPGRPDVSIEALLAKARAAKAKK</sequence>
<keyword evidence="6" id="KW-1185">Reference proteome</keyword>
<dbReference type="InterPro" id="IPR050235">
    <property type="entry name" value="CK1_Ser-Thr_kinase"/>
</dbReference>
<accession>A0A8J2WKE6</accession>
<feature type="region of interest" description="Disordered" evidence="3">
    <location>
        <begin position="316"/>
        <end position="412"/>
    </location>
</feature>
<evidence type="ECO:0000313" key="6">
    <source>
        <dbReference type="Proteomes" id="UP000789595"/>
    </source>
</evidence>
<dbReference type="AlphaFoldDB" id="A0A8J2WKE6"/>
<evidence type="ECO:0000256" key="3">
    <source>
        <dbReference type="SAM" id="MobiDB-lite"/>
    </source>
</evidence>
<dbReference type="Gene3D" id="1.10.510.10">
    <property type="entry name" value="Transferase(Phosphotransferase) domain 1"/>
    <property type="match status" value="1"/>
</dbReference>
<dbReference type="PANTHER" id="PTHR11909">
    <property type="entry name" value="CASEIN KINASE-RELATED"/>
    <property type="match status" value="1"/>
</dbReference>
<organism evidence="5 6">
    <name type="scientific">Pelagomonas calceolata</name>
    <dbReference type="NCBI Taxonomy" id="35677"/>
    <lineage>
        <taxon>Eukaryota</taxon>
        <taxon>Sar</taxon>
        <taxon>Stramenopiles</taxon>
        <taxon>Ochrophyta</taxon>
        <taxon>Pelagophyceae</taxon>
        <taxon>Pelagomonadales</taxon>
        <taxon>Pelagomonadaceae</taxon>
        <taxon>Pelagomonas</taxon>
    </lineage>
</organism>
<dbReference type="InterPro" id="IPR011009">
    <property type="entry name" value="Kinase-like_dom_sf"/>
</dbReference>
<dbReference type="OrthoDB" id="5800476at2759"/>
<dbReference type="EC" id="2.7.11.1" evidence="1"/>
<dbReference type="InterPro" id="IPR000719">
    <property type="entry name" value="Prot_kinase_dom"/>
</dbReference>
<feature type="compositionally biased region" description="Basic residues" evidence="3">
    <location>
        <begin position="322"/>
        <end position="338"/>
    </location>
</feature>
<evidence type="ECO:0000256" key="2">
    <source>
        <dbReference type="ARBA" id="ARBA00023860"/>
    </source>
</evidence>
<reference evidence="5" key="1">
    <citation type="submission" date="2021-11" db="EMBL/GenBank/DDBJ databases">
        <authorList>
            <consortium name="Genoscope - CEA"/>
            <person name="William W."/>
        </authorList>
    </citation>
    <scope>NUCLEOTIDE SEQUENCE</scope>
</reference>
<evidence type="ECO:0000256" key="1">
    <source>
        <dbReference type="ARBA" id="ARBA00012513"/>
    </source>
</evidence>
<evidence type="ECO:0000313" key="5">
    <source>
        <dbReference type="EMBL" id="CAH0371760.1"/>
    </source>
</evidence>
<dbReference type="SUPFAM" id="SSF56112">
    <property type="entry name" value="Protein kinase-like (PK-like)"/>
    <property type="match status" value="1"/>
</dbReference>
<dbReference type="PROSITE" id="PS00108">
    <property type="entry name" value="PROTEIN_KINASE_ST"/>
    <property type="match status" value="1"/>
</dbReference>
<gene>
    <name evidence="5" type="ORF">PECAL_3P17120</name>
</gene>